<dbReference type="PANTHER" id="PTHR46481:SF10">
    <property type="entry name" value="ZINC FINGER BED DOMAIN-CONTAINING PROTEIN 39"/>
    <property type="match status" value="1"/>
</dbReference>
<dbReference type="Pfam" id="PF02892">
    <property type="entry name" value="zf-BED"/>
    <property type="match status" value="1"/>
</dbReference>
<dbReference type="Proteomes" id="UP000326396">
    <property type="component" value="Unassembled WGS sequence"/>
</dbReference>
<keyword evidence="3 8" id="KW-0863">Zinc-finger</keyword>
<dbReference type="SMART" id="SM00614">
    <property type="entry name" value="ZnF_BED"/>
    <property type="match status" value="1"/>
</dbReference>
<feature type="region of interest" description="Disordered" evidence="9">
    <location>
        <begin position="1"/>
        <end position="30"/>
    </location>
</feature>
<accession>A0A5N6L9H2</accession>
<evidence type="ECO:0000256" key="4">
    <source>
        <dbReference type="ARBA" id="ARBA00022833"/>
    </source>
</evidence>
<evidence type="ECO:0000256" key="8">
    <source>
        <dbReference type="PROSITE-ProRule" id="PRU00027"/>
    </source>
</evidence>
<evidence type="ECO:0000256" key="9">
    <source>
        <dbReference type="SAM" id="MobiDB-lite"/>
    </source>
</evidence>
<evidence type="ECO:0000256" key="2">
    <source>
        <dbReference type="ARBA" id="ARBA00022723"/>
    </source>
</evidence>
<evidence type="ECO:0000259" key="10">
    <source>
        <dbReference type="PROSITE" id="PS50808"/>
    </source>
</evidence>
<dbReference type="GO" id="GO:0005634">
    <property type="term" value="C:nucleus"/>
    <property type="evidence" value="ECO:0007669"/>
    <property type="project" value="UniProtKB-SubCell"/>
</dbReference>
<comment type="subcellular location">
    <subcellularLocation>
        <location evidence="1">Nucleus</location>
    </subcellularLocation>
</comment>
<dbReference type="PANTHER" id="PTHR46481">
    <property type="entry name" value="ZINC FINGER BED DOMAIN-CONTAINING PROTEIN 4"/>
    <property type="match status" value="1"/>
</dbReference>
<keyword evidence="6" id="KW-0804">Transcription</keyword>
<feature type="compositionally biased region" description="Acidic residues" evidence="9">
    <location>
        <begin position="14"/>
        <end position="28"/>
    </location>
</feature>
<proteinExistence type="predicted"/>
<protein>
    <recommendedName>
        <fullName evidence="10">BED-type domain-containing protein</fullName>
    </recommendedName>
</protein>
<keyword evidence="2" id="KW-0479">Metal-binding</keyword>
<keyword evidence="7" id="KW-0539">Nucleus</keyword>
<keyword evidence="12" id="KW-1185">Reference proteome</keyword>
<gene>
    <name evidence="11" type="ORF">E3N88_45377</name>
</gene>
<evidence type="ECO:0000313" key="12">
    <source>
        <dbReference type="Proteomes" id="UP000326396"/>
    </source>
</evidence>
<dbReference type="PROSITE" id="PS50808">
    <property type="entry name" value="ZF_BED"/>
    <property type="match status" value="1"/>
</dbReference>
<evidence type="ECO:0000313" key="11">
    <source>
        <dbReference type="EMBL" id="KAC9696432.1"/>
    </source>
</evidence>
<evidence type="ECO:0000256" key="5">
    <source>
        <dbReference type="ARBA" id="ARBA00023015"/>
    </source>
</evidence>
<feature type="domain" description="BED-type" evidence="10">
    <location>
        <begin position="36"/>
        <end position="87"/>
    </location>
</feature>
<dbReference type="GO" id="GO:0009791">
    <property type="term" value="P:post-embryonic development"/>
    <property type="evidence" value="ECO:0007669"/>
    <property type="project" value="UniProtKB-ARBA"/>
</dbReference>
<evidence type="ECO:0000256" key="3">
    <source>
        <dbReference type="ARBA" id="ARBA00022771"/>
    </source>
</evidence>
<evidence type="ECO:0000256" key="6">
    <source>
        <dbReference type="ARBA" id="ARBA00023163"/>
    </source>
</evidence>
<keyword evidence="5" id="KW-0805">Transcription regulation</keyword>
<evidence type="ECO:0000256" key="1">
    <source>
        <dbReference type="ARBA" id="ARBA00004123"/>
    </source>
</evidence>
<dbReference type="AlphaFoldDB" id="A0A5N6L9H2"/>
<name>A0A5N6L9H2_9ASTR</name>
<dbReference type="GO" id="GO:0003677">
    <property type="term" value="F:DNA binding"/>
    <property type="evidence" value="ECO:0007669"/>
    <property type="project" value="InterPro"/>
</dbReference>
<dbReference type="InterPro" id="IPR052035">
    <property type="entry name" value="ZnF_BED_domain_contain"/>
</dbReference>
<evidence type="ECO:0000256" key="7">
    <source>
        <dbReference type="ARBA" id="ARBA00023242"/>
    </source>
</evidence>
<reference evidence="11 12" key="1">
    <citation type="submission" date="2019-05" db="EMBL/GenBank/DDBJ databases">
        <title>Mikania micrantha, genome provides insights into the molecular mechanism of rapid growth.</title>
        <authorList>
            <person name="Liu B."/>
        </authorList>
    </citation>
    <scope>NUCLEOTIDE SEQUENCE [LARGE SCALE GENOMIC DNA]</scope>
    <source>
        <strain evidence="11">NLD-2019</strain>
        <tissue evidence="11">Leaf</tissue>
    </source>
</reference>
<sequence>MQGSTSNPRQEGASIDEENTQNPCDEDEVVLKRKRQKSSTVWEDFIELTLPDGKEKVECIHCKKQLARNPTGTTSTYKRHLANCMQRKQFLRTQQLLNFQPVDVDMGNIKQPSLIGLNAKYDLNKMREAMANWIMAIEQPFNTVEDDMFVYMMKTANPMFERLQKHVLSFVHVPSPRTGLDIADAIYKCLKD</sequence>
<comment type="caution">
    <text evidence="11">The sequence shown here is derived from an EMBL/GenBank/DDBJ whole genome shotgun (WGS) entry which is preliminary data.</text>
</comment>
<dbReference type="SUPFAM" id="SSF57667">
    <property type="entry name" value="beta-beta-alpha zinc fingers"/>
    <property type="match status" value="1"/>
</dbReference>
<dbReference type="GO" id="GO:0008270">
    <property type="term" value="F:zinc ion binding"/>
    <property type="evidence" value="ECO:0007669"/>
    <property type="project" value="UniProtKB-KW"/>
</dbReference>
<dbReference type="InterPro" id="IPR036236">
    <property type="entry name" value="Znf_C2H2_sf"/>
</dbReference>
<organism evidence="11 12">
    <name type="scientific">Mikania micrantha</name>
    <name type="common">bitter vine</name>
    <dbReference type="NCBI Taxonomy" id="192012"/>
    <lineage>
        <taxon>Eukaryota</taxon>
        <taxon>Viridiplantae</taxon>
        <taxon>Streptophyta</taxon>
        <taxon>Embryophyta</taxon>
        <taxon>Tracheophyta</taxon>
        <taxon>Spermatophyta</taxon>
        <taxon>Magnoliopsida</taxon>
        <taxon>eudicotyledons</taxon>
        <taxon>Gunneridae</taxon>
        <taxon>Pentapetalae</taxon>
        <taxon>asterids</taxon>
        <taxon>campanulids</taxon>
        <taxon>Asterales</taxon>
        <taxon>Asteraceae</taxon>
        <taxon>Asteroideae</taxon>
        <taxon>Heliantheae alliance</taxon>
        <taxon>Eupatorieae</taxon>
        <taxon>Mikania</taxon>
    </lineage>
</organism>
<dbReference type="EMBL" id="SZYD01002322">
    <property type="protein sequence ID" value="KAC9696432.1"/>
    <property type="molecule type" value="Genomic_DNA"/>
</dbReference>
<keyword evidence="4" id="KW-0862">Zinc</keyword>
<dbReference type="InterPro" id="IPR003656">
    <property type="entry name" value="Znf_BED"/>
</dbReference>
<dbReference type="OrthoDB" id="2610923at2759"/>